<reference evidence="1 2" key="1">
    <citation type="journal article" date="2022" name="Hortic Res">
        <title>A haplotype resolved chromosomal level avocado genome allows analysis of novel avocado genes.</title>
        <authorList>
            <person name="Nath O."/>
            <person name="Fletcher S.J."/>
            <person name="Hayward A."/>
            <person name="Shaw L.M."/>
            <person name="Masouleh A.K."/>
            <person name="Furtado A."/>
            <person name="Henry R.J."/>
            <person name="Mitter N."/>
        </authorList>
    </citation>
    <scope>NUCLEOTIDE SEQUENCE [LARGE SCALE GENOMIC DNA]</scope>
    <source>
        <strain evidence="2">cv. Hass</strain>
    </source>
</reference>
<evidence type="ECO:0000313" key="2">
    <source>
        <dbReference type="Proteomes" id="UP001234297"/>
    </source>
</evidence>
<name>A0ACC2KM17_PERAE</name>
<gene>
    <name evidence="1" type="ORF">MRB53_030341</name>
</gene>
<dbReference type="EMBL" id="CM056818">
    <property type="protein sequence ID" value="KAJ8621812.1"/>
    <property type="molecule type" value="Genomic_DNA"/>
</dbReference>
<dbReference type="Proteomes" id="UP001234297">
    <property type="component" value="Chromosome 10"/>
</dbReference>
<sequence length="753" mass="84953">MPNKRKVFVKPGALSQKKNAYESARNKNIQLNMARMSEIGSRQLVQALQNPSQRQRSIEDEHDEVDKEYRPPGPNEEELNSSDEEDDEDEIYTHMAPGRRRQCSAGTQESVPDRTSSQHEIVAGQPNLSSPPTTDSSVASSSRCVRGRVVGHESEKRMRILGSRIYVPLGAASGAFEGEYASTFAIELGSHIRRLVPLNKETWAAIDDGCKEAIFTAATYDFSDWKTDARVAIAVGKLAMHTYREFRAELHKAYKKLLEKGHDPKQYPYDTQRAAQWVWLIENKWETPEWKVAKLDFLICFCTGMDFSVIVKENEVVRASLPLEQQWLPLSNLDLLLPSLEYNVFLCYTKPPQCNGPWMTRTLKRSLAHTLVLFYPLSGEVVKSSAGEPVLLCNNRGVDFLEAFADVELREMDFYNTDATIEEKLLPKKKKDAVLSILVTELRCGSFIVSCTFDHQIIDAYSANMFLVAWAETAQSKSMSIIPSFQRSLLTPRRPGSYDASLDDMYVLISKLPPPTTTTNDIISRIYYITAEKIDSLQAEASSKGCKRTKLESFSAYLWQKIAQTHTRKDGANEKCKMGIVVNGRTRLCSNSPMSNYFGNVLSIPMGEESAEKLSTKPLSWVASAVHGFLSAATCTEHFLGLIDWVEAHRPEPAMTRIYNREKEDRGPAFVVSSGQWLTVSRVDFGWGRPVFGSYHFPWGSECGYVMPMPSASRDGDWVVYIHLLRKQLEMLEKEAAAVLRPITPEYYLGDDL</sequence>
<accession>A0ACC2KM17</accession>
<evidence type="ECO:0000313" key="1">
    <source>
        <dbReference type="EMBL" id="KAJ8621812.1"/>
    </source>
</evidence>
<protein>
    <submittedName>
        <fullName evidence="1">Uncharacterized protein</fullName>
    </submittedName>
</protein>
<organism evidence="1 2">
    <name type="scientific">Persea americana</name>
    <name type="common">Avocado</name>
    <dbReference type="NCBI Taxonomy" id="3435"/>
    <lineage>
        <taxon>Eukaryota</taxon>
        <taxon>Viridiplantae</taxon>
        <taxon>Streptophyta</taxon>
        <taxon>Embryophyta</taxon>
        <taxon>Tracheophyta</taxon>
        <taxon>Spermatophyta</taxon>
        <taxon>Magnoliopsida</taxon>
        <taxon>Magnoliidae</taxon>
        <taxon>Laurales</taxon>
        <taxon>Lauraceae</taxon>
        <taxon>Persea</taxon>
    </lineage>
</organism>
<comment type="caution">
    <text evidence="1">The sequence shown here is derived from an EMBL/GenBank/DDBJ whole genome shotgun (WGS) entry which is preliminary data.</text>
</comment>
<proteinExistence type="predicted"/>
<keyword evidence="2" id="KW-1185">Reference proteome</keyword>